<dbReference type="InterPro" id="IPR040348">
    <property type="entry name" value="POLAR-like"/>
</dbReference>
<evidence type="ECO:0000256" key="2">
    <source>
        <dbReference type="SAM" id="MobiDB-lite"/>
    </source>
</evidence>
<dbReference type="FunCoup" id="A0A804IVI1">
    <property type="interactions" value="3201"/>
</dbReference>
<feature type="region of interest" description="Disordered" evidence="2">
    <location>
        <begin position="432"/>
        <end position="458"/>
    </location>
</feature>
<dbReference type="Proteomes" id="UP000012960">
    <property type="component" value="Unplaced"/>
</dbReference>
<reference evidence="3" key="1">
    <citation type="submission" date="2021-03" db="EMBL/GenBank/DDBJ databases">
        <authorList>
            <consortium name="Genoscope - CEA"/>
            <person name="William W."/>
        </authorList>
    </citation>
    <scope>NUCLEOTIDE SEQUENCE</scope>
    <source>
        <strain evidence="3">Doubled-haploid Pahang</strain>
    </source>
</reference>
<dbReference type="PANTHER" id="PTHR33476:SF7">
    <property type="entry name" value="EMB|CAB62613.1"/>
    <property type="match status" value="1"/>
</dbReference>
<gene>
    <name evidence="3" type="ORF">GSMUA_135940.1</name>
</gene>
<feature type="coiled-coil region" evidence="1">
    <location>
        <begin position="300"/>
        <end position="327"/>
    </location>
</feature>
<accession>A0A804IVI1</accession>
<reference evidence="4" key="2">
    <citation type="submission" date="2021-05" db="UniProtKB">
        <authorList>
            <consortium name="EnsemblPlants"/>
        </authorList>
    </citation>
    <scope>IDENTIFICATION</scope>
    <source>
        <strain evidence="4">subsp. malaccensis</strain>
    </source>
</reference>
<keyword evidence="1" id="KW-0175">Coiled coil</keyword>
<keyword evidence="5" id="KW-1185">Reference proteome</keyword>
<sequence>MDKQVYQKRVKSGGRIFQRLACKQAPEDASSNDDKVPCNTPRGYTESTCVSLREGMASSSTDNGDAFVSSGEYVRDHGSLLSLQPWIFKTGSYQRDEELVKPNDDCSEKCGYEMDGFMYNSLPEISPQSVSLGYACGRGQSTIRARRSHRSSIKPLSSTENCLIPQLYDANFEIEEFVFSSFPSSTTPGLRPFVVTDESKIVNKSSFGSTGITFDSGMNKGNMKNVTGVSSLPELRTPKRKSRETPHDIVGSSNSRRSHMISHQKAAPTLYPGLHDGIHIFSIGVSLGIISTVLSNRKEIENLNNMLKGSENLIQDLQEELDMKDAVTVKELANEACGHQKPVDSIAESIKSAIDQLPESYFPVEEKDEYDQLNFSKEESRSKIEAELEIELEKLELTMNRSSLNGTMLALGELDLDVVADVVYGELKADMLPGGVSEDQDDSASDSENTTNHIHNVNHAVSPRELSLRLHDVIQLRLEERIKELEDELQQTKKQLQSAESERLPSQRAFSSSDMESSSNQDSPTGIAGDTALAQPFCLNLAGDALDTYNEAYEEIRRTANMVNNLPSTTNMTGELGHGLYSSERSFTWAMEVPKRCGRETKWEQNLKSTGLNDDQILEIHATNEDEYNDDEDDDEMKMLIEQILERTRQGSPIVLHAQSLLRCTLFTTSPK</sequence>
<dbReference type="AlphaFoldDB" id="A0A804IVI1"/>
<protein>
    <submittedName>
        <fullName evidence="3">(wild Malaysian banana) hypothetical protein</fullName>
    </submittedName>
</protein>
<dbReference type="OrthoDB" id="1701885at2759"/>
<evidence type="ECO:0000313" key="4">
    <source>
        <dbReference type="EnsemblPlants" id="Ma04_p29940.3"/>
    </source>
</evidence>
<dbReference type="PANTHER" id="PTHR33476">
    <property type="entry name" value="EMB|CAB62613.1"/>
    <property type="match status" value="1"/>
</dbReference>
<dbReference type="OMA" id="YECGNAY"/>
<feature type="region of interest" description="Disordered" evidence="2">
    <location>
        <begin position="493"/>
        <end position="529"/>
    </location>
</feature>
<name>A0A804IVI1_MUSAM</name>
<proteinExistence type="predicted"/>
<organism evidence="4 5">
    <name type="scientific">Musa acuminata subsp. malaccensis</name>
    <name type="common">Wild banana</name>
    <name type="synonym">Musa malaccensis</name>
    <dbReference type="NCBI Taxonomy" id="214687"/>
    <lineage>
        <taxon>Eukaryota</taxon>
        <taxon>Viridiplantae</taxon>
        <taxon>Streptophyta</taxon>
        <taxon>Embryophyta</taxon>
        <taxon>Tracheophyta</taxon>
        <taxon>Spermatophyta</taxon>
        <taxon>Magnoliopsida</taxon>
        <taxon>Liliopsida</taxon>
        <taxon>Zingiberales</taxon>
        <taxon>Musaceae</taxon>
        <taxon>Musa</taxon>
    </lineage>
</organism>
<evidence type="ECO:0000313" key="3">
    <source>
        <dbReference type="EMBL" id="CAG1843799.1"/>
    </source>
</evidence>
<dbReference type="Gramene" id="Ma04_t29940.3">
    <property type="protein sequence ID" value="Ma04_p29940.3"/>
    <property type="gene ID" value="Ma04_g29940"/>
</dbReference>
<dbReference type="EMBL" id="HG996469">
    <property type="protein sequence ID" value="CAG1843799.1"/>
    <property type="molecule type" value="Genomic_DNA"/>
</dbReference>
<evidence type="ECO:0000256" key="1">
    <source>
        <dbReference type="SAM" id="Coils"/>
    </source>
</evidence>
<dbReference type="GO" id="GO:0008356">
    <property type="term" value="P:asymmetric cell division"/>
    <property type="evidence" value="ECO:0007669"/>
    <property type="project" value="InterPro"/>
</dbReference>
<feature type="compositionally biased region" description="Low complexity" evidence="2">
    <location>
        <begin position="511"/>
        <end position="523"/>
    </location>
</feature>
<evidence type="ECO:0000313" key="5">
    <source>
        <dbReference type="Proteomes" id="UP000012960"/>
    </source>
</evidence>
<dbReference type="EnsemblPlants" id="Ma04_t29940.3">
    <property type="protein sequence ID" value="Ma04_p29940.3"/>
    <property type="gene ID" value="Ma04_g29940"/>
</dbReference>
<feature type="region of interest" description="Disordered" evidence="2">
    <location>
        <begin position="236"/>
        <end position="259"/>
    </location>
</feature>